<comment type="caution">
    <text evidence="5">The sequence shown here is derived from an EMBL/GenBank/DDBJ whole genome shotgun (WGS) entry which is preliminary data.</text>
</comment>
<dbReference type="InterPro" id="IPR050763">
    <property type="entry name" value="ABC_transporter_ATP-binding"/>
</dbReference>
<reference evidence="5 6" key="1">
    <citation type="submission" date="2018-07" db="EMBL/GenBank/DDBJ databases">
        <title>New species, Clostridium PI-S10-A1B.</title>
        <authorList>
            <person name="Krishna G."/>
            <person name="Summeta K."/>
            <person name="Shikha S."/>
            <person name="Prabhu P.B."/>
            <person name="Suresh K."/>
        </authorList>
    </citation>
    <scope>NUCLEOTIDE SEQUENCE [LARGE SCALE GENOMIC DNA]</scope>
    <source>
        <strain evidence="5 6">PI-S10-A1B</strain>
    </source>
</reference>
<dbReference type="SMART" id="SM00382">
    <property type="entry name" value="AAA"/>
    <property type="match status" value="1"/>
</dbReference>
<keyword evidence="1" id="KW-0813">Transport</keyword>
<dbReference type="AlphaFoldDB" id="A0A3E2NCS3"/>
<evidence type="ECO:0000256" key="1">
    <source>
        <dbReference type="ARBA" id="ARBA00022448"/>
    </source>
</evidence>
<dbReference type="PANTHER" id="PTHR42711:SF4">
    <property type="entry name" value="ABC TRANSPORTER RELATED"/>
    <property type="match status" value="1"/>
</dbReference>
<dbReference type="InterPro" id="IPR003593">
    <property type="entry name" value="AAA+_ATPase"/>
</dbReference>
<dbReference type="PROSITE" id="PS00211">
    <property type="entry name" value="ABC_TRANSPORTER_1"/>
    <property type="match status" value="1"/>
</dbReference>
<feature type="domain" description="ABC transporter" evidence="4">
    <location>
        <begin position="24"/>
        <end position="257"/>
    </location>
</feature>
<name>A0A3E2NCS3_9FIRM</name>
<keyword evidence="3 5" id="KW-0067">ATP-binding</keyword>
<gene>
    <name evidence="5" type="ORF">DS742_12075</name>
</gene>
<dbReference type="PANTHER" id="PTHR42711">
    <property type="entry name" value="ABC TRANSPORTER ATP-BINDING PROTEIN"/>
    <property type="match status" value="1"/>
</dbReference>
<dbReference type="InterPro" id="IPR003439">
    <property type="entry name" value="ABC_transporter-like_ATP-bd"/>
</dbReference>
<dbReference type="PROSITE" id="PS50893">
    <property type="entry name" value="ABC_TRANSPORTER_2"/>
    <property type="match status" value="1"/>
</dbReference>
<organism evidence="5 6">
    <name type="scientific">Lacrimispora amygdalina</name>
    <dbReference type="NCBI Taxonomy" id="253257"/>
    <lineage>
        <taxon>Bacteria</taxon>
        <taxon>Bacillati</taxon>
        <taxon>Bacillota</taxon>
        <taxon>Clostridia</taxon>
        <taxon>Lachnospirales</taxon>
        <taxon>Lachnospiraceae</taxon>
        <taxon>Lacrimispora</taxon>
    </lineage>
</organism>
<evidence type="ECO:0000313" key="6">
    <source>
        <dbReference type="Proteomes" id="UP000260680"/>
    </source>
</evidence>
<evidence type="ECO:0000256" key="3">
    <source>
        <dbReference type="ARBA" id="ARBA00022840"/>
    </source>
</evidence>
<evidence type="ECO:0000256" key="2">
    <source>
        <dbReference type="ARBA" id="ARBA00022741"/>
    </source>
</evidence>
<dbReference type="Gene3D" id="3.40.50.300">
    <property type="entry name" value="P-loop containing nucleotide triphosphate hydrolases"/>
    <property type="match status" value="1"/>
</dbReference>
<protein>
    <submittedName>
        <fullName evidence="5">ATP-binding cassette domain-containing protein</fullName>
    </submittedName>
</protein>
<dbReference type="GO" id="GO:0016887">
    <property type="term" value="F:ATP hydrolysis activity"/>
    <property type="evidence" value="ECO:0007669"/>
    <property type="project" value="InterPro"/>
</dbReference>
<dbReference type="SUPFAM" id="SSF52540">
    <property type="entry name" value="P-loop containing nucleoside triphosphate hydrolases"/>
    <property type="match status" value="1"/>
</dbReference>
<evidence type="ECO:0000313" key="5">
    <source>
        <dbReference type="EMBL" id="RFZ78690.1"/>
    </source>
</evidence>
<dbReference type="Proteomes" id="UP000260680">
    <property type="component" value="Unassembled WGS sequence"/>
</dbReference>
<dbReference type="GO" id="GO:0005524">
    <property type="term" value="F:ATP binding"/>
    <property type="evidence" value="ECO:0007669"/>
    <property type="project" value="UniProtKB-KW"/>
</dbReference>
<accession>A0A3E2NCS3</accession>
<proteinExistence type="predicted"/>
<dbReference type="RefSeq" id="WP_117417266.1">
    <property type="nucleotide sequence ID" value="NZ_QOHO01000032.1"/>
</dbReference>
<keyword evidence="2" id="KW-0547">Nucleotide-binding</keyword>
<dbReference type="Pfam" id="PF00005">
    <property type="entry name" value="ABC_tran"/>
    <property type="match status" value="1"/>
</dbReference>
<evidence type="ECO:0000259" key="4">
    <source>
        <dbReference type="PROSITE" id="PS50893"/>
    </source>
</evidence>
<dbReference type="InterPro" id="IPR017871">
    <property type="entry name" value="ABC_transporter-like_CS"/>
</dbReference>
<sequence>MDIIKTAGLTKNYRRFKKQAGIIGSIKGLIRREYEVKQAVSNLDLTIREGEFVGLIGPNGAGKTTLVKMLTGIIAPTCGSLSVLGYYPNDLKHEFKQQYAVVMGQKSQLFFELTVEDTLRLFKEIYGLPEEEYQASRDYFVNLFQVQELMHVQVRTLSLGERMKMELIAALLHNPKIIFLDEPTIGLDAVASKQIRGFLAEINEKKGTTIILTSHYMEDIKALCKRSIVINHGCKIYDGDTEKLFERYQKYKKITVTFQEPTSLPKLQSEARIMEQTPYKKVITVPKENSAGLLGELMRLIPSDISVEEEEIGTVVERIYQEGGNGIA</sequence>
<dbReference type="InterPro" id="IPR027417">
    <property type="entry name" value="P-loop_NTPase"/>
</dbReference>
<dbReference type="OrthoDB" id="9804819at2"/>
<dbReference type="EMBL" id="QOHO01000032">
    <property type="protein sequence ID" value="RFZ78690.1"/>
    <property type="molecule type" value="Genomic_DNA"/>
</dbReference>